<organism evidence="1 2">
    <name type="scientific">Spirobacillus cienkowskii</name>
    <dbReference type="NCBI Taxonomy" id="495820"/>
    <lineage>
        <taxon>Bacteria</taxon>
        <taxon>Pseudomonadati</taxon>
        <taxon>Bdellovibrionota</taxon>
        <taxon>Oligoflexia</taxon>
        <taxon>Silvanigrellales</taxon>
        <taxon>Spirobacillus</taxon>
    </lineage>
</organism>
<dbReference type="Proteomes" id="UP000253934">
    <property type="component" value="Unassembled WGS sequence"/>
</dbReference>
<comment type="caution">
    <text evidence="1">The sequence shown here is derived from an EMBL/GenBank/DDBJ whole genome shotgun (WGS) entry which is preliminary data.</text>
</comment>
<gene>
    <name evidence="1" type="ORF">DCC88_08515</name>
</gene>
<accession>A0A369KVF9</accession>
<name>A0A369KVF9_9BACT</name>
<keyword evidence="2" id="KW-1185">Reference proteome</keyword>
<sequence>MGDLIEFLKKKQQRSKKKQTASSKKPPDVQSIRLWRFSMEIDDLIKKGVVHDSLSPDEIAAVLSHRLGTLISCCDQPIELTRFCNDIIERLNLPKPKTGEPA</sequence>
<dbReference type="EMBL" id="QOVW01000076">
    <property type="protein sequence ID" value="RDB35733.1"/>
    <property type="molecule type" value="Genomic_DNA"/>
</dbReference>
<reference evidence="1" key="1">
    <citation type="submission" date="2018-04" db="EMBL/GenBank/DDBJ databases">
        <title>Draft genome sequence of the Candidatus Spirobacillus cienkowskii, a pathogen of freshwater Daphnia species, reconstructed from hemolymph metagenomic reads.</title>
        <authorList>
            <person name="Bresciani L."/>
            <person name="Lemos L.N."/>
            <person name="Wale N."/>
            <person name="Lin J.Y."/>
            <person name="Fernandes G.R."/>
            <person name="Duffy M.A."/>
            <person name="Rodrigues J.M."/>
        </authorList>
    </citation>
    <scope>NUCLEOTIDE SEQUENCE [LARGE SCALE GENOMIC DNA]</scope>
    <source>
        <strain evidence="1">Binning01</strain>
    </source>
</reference>
<evidence type="ECO:0000313" key="2">
    <source>
        <dbReference type="Proteomes" id="UP000253934"/>
    </source>
</evidence>
<proteinExistence type="predicted"/>
<protein>
    <submittedName>
        <fullName evidence="1">Uncharacterized protein</fullName>
    </submittedName>
</protein>
<dbReference type="AlphaFoldDB" id="A0A369KVF9"/>
<evidence type="ECO:0000313" key="1">
    <source>
        <dbReference type="EMBL" id="RDB35733.1"/>
    </source>
</evidence>